<name>A0A399RQ84_9PROT</name>
<evidence type="ECO:0000313" key="2">
    <source>
        <dbReference type="EMBL" id="RIJ32991.1"/>
    </source>
</evidence>
<proteinExistence type="predicted"/>
<dbReference type="RefSeq" id="WP_119375070.1">
    <property type="nucleotide sequence ID" value="NZ_QWFX01000005.1"/>
</dbReference>
<evidence type="ECO:0000313" key="3">
    <source>
        <dbReference type="Proteomes" id="UP000266385"/>
    </source>
</evidence>
<keyword evidence="1" id="KW-0732">Signal</keyword>
<dbReference type="PROSITE" id="PS51257">
    <property type="entry name" value="PROKAR_LIPOPROTEIN"/>
    <property type="match status" value="1"/>
</dbReference>
<keyword evidence="3" id="KW-1185">Reference proteome</keyword>
<gene>
    <name evidence="2" type="ORF">D1223_03865</name>
</gene>
<dbReference type="AlphaFoldDB" id="A0A399RQ84"/>
<sequence>MSILQTKIIFLLKFAALAIIASVIFSGTAAAACGGKNQDACAGWKPGPTCNDGLTRYQGKCRDWGQPNRKPWPDKRIGFQCSKNYAPQGNRCKPCGKGDGQPACEFGRIPSGCGNGYINDNGTCRACGRDGQKACPKIEFGYPCFSNTSAPDENGICRPCGKEGQKACRAMKEGRQCELWTTNTNGYCRPCGGEGQQACRITDRGDTCKEGLKRTLSGQCVLSVEEATRRAALAKFDELGTDLIMSVVNLNSDIGENESLQADIADEDGSASGVPDNQACAGDEHRSWTIGLAAGAQVGVGVDGEAGMAFRCSEHGPGKDSKWYSSGALSFGPSIGVDGGVTIGMWMADFNNLRGRSHGYVFDLFDLASKIPALKEALGKVKIKVKGVPVQPSIAIGFWFEKKDDNQNGLDEWLGPYQGFTITVGGSVSEGIGAKYVSAKTNQICDYDMDCALFEWRQVDDEGANKDEYVSGGLRILVKERDEDGIRVDIRENGSWRRNLYFDRDTWSDWRDYKLLGDDDDVLERICFRRNFDEIRYMDRDRNCDRGIRLKNYGPLPAQTASGGGSATRSVAETAKSQAVTSAGASIDGEWIMEAGGAEVRMALRLQDGFLVTTALPGGTPLVYRPKGNGRFEADEGSRIEILAPGIAAWRSRDLSTTYRMRKAG</sequence>
<comment type="caution">
    <text evidence="2">The sequence shown here is derived from an EMBL/GenBank/DDBJ whole genome shotgun (WGS) entry which is preliminary data.</text>
</comment>
<feature type="signal peptide" evidence="1">
    <location>
        <begin position="1"/>
        <end position="31"/>
    </location>
</feature>
<dbReference type="EMBL" id="QWFX01000005">
    <property type="protein sequence ID" value="RIJ32991.1"/>
    <property type="molecule type" value="Genomic_DNA"/>
</dbReference>
<feature type="chain" id="PRO_5017374580" evidence="1">
    <location>
        <begin position="32"/>
        <end position="665"/>
    </location>
</feature>
<accession>A0A399RQ84</accession>
<reference evidence="2 3" key="1">
    <citation type="submission" date="2018-08" db="EMBL/GenBank/DDBJ databases">
        <title>Henriciella mobilis sp. nov., isolated from seawater.</title>
        <authorList>
            <person name="Cheng H."/>
            <person name="Wu Y.-H."/>
            <person name="Xu X.-W."/>
            <person name="Guo L.-L."/>
        </authorList>
    </citation>
    <scope>NUCLEOTIDE SEQUENCE [LARGE SCALE GENOMIC DNA]</scope>
    <source>
        <strain evidence="2 3">JN25</strain>
    </source>
</reference>
<organism evidence="2 3">
    <name type="scientific">Henriciella mobilis</name>
    <dbReference type="NCBI Taxonomy" id="2305467"/>
    <lineage>
        <taxon>Bacteria</taxon>
        <taxon>Pseudomonadati</taxon>
        <taxon>Pseudomonadota</taxon>
        <taxon>Alphaproteobacteria</taxon>
        <taxon>Hyphomonadales</taxon>
        <taxon>Hyphomonadaceae</taxon>
        <taxon>Henriciella</taxon>
    </lineage>
</organism>
<protein>
    <submittedName>
        <fullName evidence="2">Uncharacterized protein</fullName>
    </submittedName>
</protein>
<evidence type="ECO:0000256" key="1">
    <source>
        <dbReference type="SAM" id="SignalP"/>
    </source>
</evidence>
<dbReference type="Proteomes" id="UP000266385">
    <property type="component" value="Unassembled WGS sequence"/>
</dbReference>